<dbReference type="SUPFAM" id="SSF47413">
    <property type="entry name" value="lambda repressor-like DNA-binding domains"/>
    <property type="match status" value="1"/>
</dbReference>
<dbReference type="PATRIC" id="fig|1120927.3.peg.3657"/>
<dbReference type="PROSITE" id="PS50943">
    <property type="entry name" value="HTH_CROC1"/>
    <property type="match status" value="1"/>
</dbReference>
<proteinExistence type="inferred from homology"/>
<dbReference type="Gene3D" id="1.10.260.40">
    <property type="entry name" value="lambda repressor-like DNA-binding domains"/>
    <property type="match status" value="1"/>
</dbReference>
<dbReference type="InterPro" id="IPR010359">
    <property type="entry name" value="IrrE_HExxH"/>
</dbReference>
<feature type="domain" description="HTH cro/C1-type" evidence="2">
    <location>
        <begin position="21"/>
        <end position="66"/>
    </location>
</feature>
<dbReference type="OrthoDB" id="9794834at2"/>
<organism evidence="3 4">
    <name type="scientific">Acinetobacter tandoii DSM 14970 = CIP 107469</name>
    <dbReference type="NCBI Taxonomy" id="1120927"/>
    <lineage>
        <taxon>Bacteria</taxon>
        <taxon>Pseudomonadati</taxon>
        <taxon>Pseudomonadota</taxon>
        <taxon>Gammaproteobacteria</taxon>
        <taxon>Moraxellales</taxon>
        <taxon>Moraxellaceae</taxon>
        <taxon>Acinetobacter</taxon>
    </lineage>
</organism>
<comment type="caution">
    <text evidence="3">The sequence shown here is derived from an EMBL/GenBank/DDBJ whole genome shotgun (WGS) entry which is preliminary data.</text>
</comment>
<name>R9AJV0_9GAMM</name>
<evidence type="ECO:0000259" key="2">
    <source>
        <dbReference type="PROSITE" id="PS50943"/>
    </source>
</evidence>
<dbReference type="eggNOG" id="COG2856">
    <property type="taxonomic scope" value="Bacteria"/>
</dbReference>
<dbReference type="Pfam" id="PF01381">
    <property type="entry name" value="HTH_3"/>
    <property type="match status" value="1"/>
</dbReference>
<dbReference type="PANTHER" id="PTHR43236">
    <property type="entry name" value="ANTITOXIN HIGA1"/>
    <property type="match status" value="1"/>
</dbReference>
<dbReference type="InterPro" id="IPR001387">
    <property type="entry name" value="Cro/C1-type_HTH"/>
</dbReference>
<evidence type="ECO:0000313" key="4">
    <source>
        <dbReference type="Proteomes" id="UP000016201"/>
    </source>
</evidence>
<dbReference type="GO" id="GO:0003677">
    <property type="term" value="F:DNA binding"/>
    <property type="evidence" value="ECO:0007669"/>
    <property type="project" value="InterPro"/>
</dbReference>
<dbReference type="Gene3D" id="1.10.10.2910">
    <property type="match status" value="1"/>
</dbReference>
<evidence type="ECO:0000256" key="1">
    <source>
        <dbReference type="ARBA" id="ARBA00007227"/>
    </source>
</evidence>
<sequence>MRGVMQFNGKRLTQALYARCMTQTSLSELIGYSSGTVSKWIKGQQLPEAYALTQMSTVLNFPESWFLKKDLDTGSQVSFFRSNATATQLLQRKAEAHLEITFEASAYLENWVNLPNVFFPKILSREESFLLTPSEIEKIATEYREIWGLGNTPISNLITLLENVGVIIIREDLGATSMDGVSKWILGRPYILISSDKASACRNRFDLAHELAHLILHANLTAEDYKLRYKEIEKEAHHFASCFLCPADGIAFDLHSPTLDSLLMLKRKWKVSVGALIMRGVSLDIIPDDLSTRLWRNYSYRKWRMGEPLDDVIQPEKPTLLSKMAKLLISENIFKKSQLKQDLAMIDQDIEILFGLPKGYMSEEFGAVVSLKDYTSRKVNNIQYVDDDNKIIQMRRNKEIS</sequence>
<comment type="similarity">
    <text evidence="1">Belongs to the short-chain fatty acyl-CoA assimilation regulator (ScfR) family.</text>
</comment>
<dbReference type="InterPro" id="IPR052345">
    <property type="entry name" value="Rad_response_metalloprotease"/>
</dbReference>
<dbReference type="InterPro" id="IPR010982">
    <property type="entry name" value="Lambda_DNA-bd_dom_sf"/>
</dbReference>
<accession>R9AJV0</accession>
<protein>
    <recommendedName>
        <fullName evidence="2">HTH cro/C1-type domain-containing protein</fullName>
    </recommendedName>
</protein>
<dbReference type="EMBL" id="AQFM01000048">
    <property type="protein sequence ID" value="EOR02487.1"/>
    <property type="molecule type" value="Genomic_DNA"/>
</dbReference>
<evidence type="ECO:0000313" key="3">
    <source>
        <dbReference type="EMBL" id="EOR02487.1"/>
    </source>
</evidence>
<dbReference type="AlphaFoldDB" id="R9AJV0"/>
<reference evidence="3 4" key="1">
    <citation type="submission" date="2013-03" db="EMBL/GenBank/DDBJ databases">
        <title>The Genome Sequence of Acinetobacter tandoii CIP 107469.</title>
        <authorList>
            <consortium name="The Broad Institute Genome Sequencing Platform"/>
            <consortium name="The Broad Institute Genome Sequencing Center for Infectious Disease"/>
            <person name="Cerqueira G."/>
            <person name="Feldgarden M."/>
            <person name="Courvalin P."/>
            <person name="Perichon B."/>
            <person name="Grillot-Courvalin C."/>
            <person name="Clermont D."/>
            <person name="Rocha E."/>
            <person name="Yoon E.-J."/>
            <person name="Nemec A."/>
            <person name="Walker B."/>
            <person name="Young S.K."/>
            <person name="Zeng Q."/>
            <person name="Gargeya S."/>
            <person name="Fitzgerald M."/>
            <person name="Haas B."/>
            <person name="Abouelleil A."/>
            <person name="Alvarado L."/>
            <person name="Arachchi H.M."/>
            <person name="Berlin A.M."/>
            <person name="Chapman S.B."/>
            <person name="Dewar J."/>
            <person name="Goldberg J."/>
            <person name="Griggs A."/>
            <person name="Gujja S."/>
            <person name="Hansen M."/>
            <person name="Howarth C."/>
            <person name="Imamovic A."/>
            <person name="Larimer J."/>
            <person name="McCowan C."/>
            <person name="Murphy C."/>
            <person name="Neiman D."/>
            <person name="Pearson M."/>
            <person name="Priest M."/>
            <person name="Roberts A."/>
            <person name="Saif S."/>
            <person name="Shea T."/>
            <person name="Sisk P."/>
            <person name="Sykes S."/>
            <person name="Wortman J."/>
            <person name="Nusbaum C."/>
            <person name="Birren B."/>
        </authorList>
    </citation>
    <scope>NUCLEOTIDE SEQUENCE [LARGE SCALE GENOMIC DNA]</scope>
    <source>
        <strain evidence="3 4">CIP 107469</strain>
    </source>
</reference>
<dbReference type="Pfam" id="PF06114">
    <property type="entry name" value="Peptidase_M78"/>
    <property type="match status" value="1"/>
</dbReference>
<dbReference type="CDD" id="cd00093">
    <property type="entry name" value="HTH_XRE"/>
    <property type="match status" value="1"/>
</dbReference>
<dbReference type="Proteomes" id="UP000016201">
    <property type="component" value="Unassembled WGS sequence"/>
</dbReference>
<keyword evidence="4" id="KW-1185">Reference proteome</keyword>
<dbReference type="PANTHER" id="PTHR43236:SF1">
    <property type="entry name" value="BLL7220 PROTEIN"/>
    <property type="match status" value="1"/>
</dbReference>
<dbReference type="RefSeq" id="WP_016168732.1">
    <property type="nucleotide sequence ID" value="NZ_JHZG01000003.1"/>
</dbReference>
<dbReference type="eggNOG" id="COG1396">
    <property type="taxonomic scope" value="Bacteria"/>
</dbReference>
<gene>
    <name evidence="3" type="ORF">I593_03757</name>
</gene>